<evidence type="ECO:0000313" key="6">
    <source>
        <dbReference type="EMBL" id="CAF4140918.1"/>
    </source>
</evidence>
<comment type="caution">
    <text evidence="5">The sequence shown here is derived from an EMBL/GenBank/DDBJ whole genome shotgun (WGS) entry which is preliminary data.</text>
</comment>
<evidence type="ECO:0000313" key="4">
    <source>
        <dbReference type="EMBL" id="CAF1352629.1"/>
    </source>
</evidence>
<feature type="compositionally biased region" description="Low complexity" evidence="1">
    <location>
        <begin position="138"/>
        <end position="162"/>
    </location>
</feature>
<dbReference type="Proteomes" id="UP000663889">
    <property type="component" value="Unassembled WGS sequence"/>
</dbReference>
<name>A0A819CM69_9BILA</name>
<evidence type="ECO:0000313" key="5">
    <source>
        <dbReference type="EMBL" id="CAF3814733.1"/>
    </source>
</evidence>
<dbReference type="EMBL" id="CAJNOU010002833">
    <property type="protein sequence ID" value="CAF1352629.1"/>
    <property type="molecule type" value="Genomic_DNA"/>
</dbReference>
<dbReference type="AlphaFoldDB" id="A0A819CM69"/>
<evidence type="ECO:0000256" key="1">
    <source>
        <dbReference type="SAM" id="MobiDB-lite"/>
    </source>
</evidence>
<dbReference type="InterPro" id="IPR052709">
    <property type="entry name" value="Transposase-MT_Hybrid"/>
</dbReference>
<protein>
    <recommendedName>
        <fullName evidence="2">Mutator-like transposase domain-containing protein</fullName>
    </recommendedName>
</protein>
<dbReference type="Pfam" id="PF20700">
    <property type="entry name" value="Mutator"/>
    <property type="match status" value="1"/>
</dbReference>
<dbReference type="EMBL" id="CAJOBE010011934">
    <property type="protein sequence ID" value="CAF4140918.1"/>
    <property type="molecule type" value="Genomic_DNA"/>
</dbReference>
<feature type="compositionally biased region" description="Polar residues" evidence="1">
    <location>
        <begin position="128"/>
        <end position="137"/>
    </location>
</feature>
<evidence type="ECO:0000313" key="7">
    <source>
        <dbReference type="Proteomes" id="UP000663836"/>
    </source>
</evidence>
<sequence length="455" mass="51233">MDKEHFRFYIKTRTALNIPAKDIHNELYSVHGDQAPSFRTVKRWNKWFHEGREEVEDEARPGRPITETTDENIEQMWRLCDVVTGDESWFYHTQIGRKSSNTAWVAKGDPPPTVVRPNKYSKRLLTRNARQNVPPSASSLKSNTTSTLRTTTSNLSTSSKRSLPSRQKITKRKKLDITSTSANSNSNVPMDGYTILQNQVLFTLMCKTNCEDCGNRWNGTINIKKREGLFVILSFNVHRVQIPSPLVKTSPKIVASDRRDINVRSQIGGHLCGIRHAGLVKLMGAMNLPSPIQDQIYSKWDKNLLSSIKSLSDRSMRKAVDEAVIAANDRELMVSGDGFWQTRGFQSRHGAAALISCNTTPKVLDIETCSKTCNVCMGAFAIMKSNPAKYNDVIISHHCEKNYNKSSSTIEAAAVLHMFQRSVSKYEIYYTKYVGDGDSKTFATLSDKPPYPGII</sequence>
<evidence type="ECO:0000313" key="3">
    <source>
        <dbReference type="EMBL" id="CAF1303383.1"/>
    </source>
</evidence>
<organism evidence="5 7">
    <name type="scientific">Rotaria sordida</name>
    <dbReference type="NCBI Taxonomy" id="392033"/>
    <lineage>
        <taxon>Eukaryota</taxon>
        <taxon>Metazoa</taxon>
        <taxon>Spiralia</taxon>
        <taxon>Gnathifera</taxon>
        <taxon>Rotifera</taxon>
        <taxon>Eurotatoria</taxon>
        <taxon>Bdelloidea</taxon>
        <taxon>Philodinida</taxon>
        <taxon>Philodinidae</taxon>
        <taxon>Rotaria</taxon>
    </lineage>
</organism>
<dbReference type="PANTHER" id="PTHR46060">
    <property type="entry name" value="MARINER MOS1 TRANSPOSASE-LIKE PROTEIN"/>
    <property type="match status" value="1"/>
</dbReference>
<dbReference type="PANTHER" id="PTHR46060:SF1">
    <property type="entry name" value="MARINER MOS1 TRANSPOSASE-LIKE PROTEIN"/>
    <property type="match status" value="1"/>
</dbReference>
<dbReference type="Proteomes" id="UP000663864">
    <property type="component" value="Unassembled WGS sequence"/>
</dbReference>
<reference evidence="5" key="1">
    <citation type="submission" date="2021-02" db="EMBL/GenBank/DDBJ databases">
        <authorList>
            <person name="Nowell W R."/>
        </authorList>
    </citation>
    <scope>NUCLEOTIDE SEQUENCE</scope>
</reference>
<evidence type="ECO:0000259" key="2">
    <source>
        <dbReference type="Pfam" id="PF20700"/>
    </source>
</evidence>
<accession>A0A819CM69</accession>
<dbReference type="EMBL" id="CAJOBD010001585">
    <property type="protein sequence ID" value="CAF3814733.1"/>
    <property type="molecule type" value="Genomic_DNA"/>
</dbReference>
<feature type="domain" description="Mutator-like transposase" evidence="2">
    <location>
        <begin position="225"/>
        <end position="453"/>
    </location>
</feature>
<gene>
    <name evidence="6" type="ORF">FNK824_LOCUS33191</name>
    <name evidence="5" type="ORF">JBS370_LOCUS16084</name>
    <name evidence="4" type="ORF">SEV965_LOCUS28948</name>
    <name evidence="3" type="ORF">ZHD862_LOCUS28086</name>
</gene>
<dbReference type="EMBL" id="CAJNOT010002297">
    <property type="protein sequence ID" value="CAF1303383.1"/>
    <property type="molecule type" value="Genomic_DNA"/>
</dbReference>
<proteinExistence type="predicted"/>
<dbReference type="Proteomes" id="UP000663836">
    <property type="component" value="Unassembled WGS sequence"/>
</dbReference>
<dbReference type="Proteomes" id="UP000663874">
    <property type="component" value="Unassembled WGS sequence"/>
</dbReference>
<feature type="region of interest" description="Disordered" evidence="1">
    <location>
        <begin position="126"/>
        <end position="170"/>
    </location>
</feature>
<dbReference type="InterPro" id="IPR049012">
    <property type="entry name" value="Mutator_transp_dom"/>
</dbReference>